<proteinExistence type="predicted"/>
<dbReference type="SUPFAM" id="SSF51197">
    <property type="entry name" value="Clavaminate synthase-like"/>
    <property type="match status" value="1"/>
</dbReference>
<name>A0A7S3JQ71_9STRA</name>
<sequence length="419" mass="48073">MELFADESSDDEDIAANVVTFCHSILRKRNLRVWTKDKMIQKAFQIEEIVNEDCDVVLNGDEKKVRRGGILIYLSLQSEAFSNVNLSNDWQEIKSSTFMKVYQRRYVLSEMKENIQEHDRIRQVVAIDEESAIKLLRKHGVVIIPKFIQKEMLERYAQNALNKFEGIRRAAIENHGIDFLGMGEGANFREIENREYFRFDVRLSLNENDNDLALEQKEKFNFVSRICRMAATPTEATPYIDGNFGRYNFNDSGPRSNRSPLPLGAAGCVLTFPGAADQALHADTPHIFDHISLPGHYFNLFLAAPQTVEDPQAGLTAFVLGSHRLDICSSLLSNSDDHHQQYDNVKSSRSVLHRLQPFLIRPRLHAGDAVIFDARILHFGLANTGNIPRPLLYFNFHEAWFREPKQWMTHLSVFSKVMT</sequence>
<organism evidence="1">
    <name type="scientific">Aureoumbra lagunensis</name>
    <dbReference type="NCBI Taxonomy" id="44058"/>
    <lineage>
        <taxon>Eukaryota</taxon>
        <taxon>Sar</taxon>
        <taxon>Stramenopiles</taxon>
        <taxon>Ochrophyta</taxon>
        <taxon>Pelagophyceae</taxon>
        <taxon>Pelagomonadales</taxon>
        <taxon>Aureoumbra</taxon>
    </lineage>
</organism>
<dbReference type="EMBL" id="HBIJ01000153">
    <property type="protein sequence ID" value="CAE0359391.1"/>
    <property type="molecule type" value="Transcribed_RNA"/>
</dbReference>
<evidence type="ECO:0008006" key="2">
    <source>
        <dbReference type="Google" id="ProtNLM"/>
    </source>
</evidence>
<gene>
    <name evidence="1" type="ORF">ALAG00032_LOCUS119</name>
</gene>
<reference evidence="1" key="1">
    <citation type="submission" date="2021-01" db="EMBL/GenBank/DDBJ databases">
        <authorList>
            <person name="Corre E."/>
            <person name="Pelletier E."/>
            <person name="Niang G."/>
            <person name="Scheremetjew M."/>
            <person name="Finn R."/>
            <person name="Kale V."/>
            <person name="Holt S."/>
            <person name="Cochrane G."/>
            <person name="Meng A."/>
            <person name="Brown T."/>
            <person name="Cohen L."/>
        </authorList>
    </citation>
    <scope>NUCLEOTIDE SEQUENCE</scope>
    <source>
        <strain evidence="1">CCMP1510</strain>
    </source>
</reference>
<evidence type="ECO:0000313" key="1">
    <source>
        <dbReference type="EMBL" id="CAE0359391.1"/>
    </source>
</evidence>
<dbReference type="InterPro" id="IPR051961">
    <property type="entry name" value="Fungal_Metabolite_Diox"/>
</dbReference>
<dbReference type="PANTHER" id="PTHR37563">
    <property type="entry name" value="PHYTANOYL-COA DIOXYGENASE FAMILY PROTEIN (AFU_ORTHOLOGUE AFUA_2G03330)"/>
    <property type="match status" value="1"/>
</dbReference>
<dbReference type="PANTHER" id="PTHR37563:SF2">
    <property type="entry name" value="PHYTANOYL-COA DIOXYGENASE FAMILY PROTEIN (AFU_ORTHOLOGUE AFUA_2G03330)"/>
    <property type="match status" value="1"/>
</dbReference>
<dbReference type="AlphaFoldDB" id="A0A7S3JQ71"/>
<accession>A0A7S3JQ71</accession>
<dbReference type="Gene3D" id="2.60.120.620">
    <property type="entry name" value="q2cbj1_9rhob like domain"/>
    <property type="match status" value="1"/>
</dbReference>
<protein>
    <recommendedName>
        <fullName evidence="2">Phytanoyl-CoA dioxygenase</fullName>
    </recommendedName>
</protein>